<evidence type="ECO:0000313" key="3">
    <source>
        <dbReference type="Proteomes" id="UP000651452"/>
    </source>
</evidence>
<dbReference type="AlphaFoldDB" id="A0A8H7MHA7"/>
<dbReference type="EMBL" id="RZGK01000003">
    <property type="protein sequence ID" value="KAF9700656.1"/>
    <property type="molecule type" value="Genomic_DNA"/>
</dbReference>
<feature type="region of interest" description="Disordered" evidence="1">
    <location>
        <begin position="21"/>
        <end position="82"/>
    </location>
</feature>
<sequence length="264" mass="30177">MSHGRYSRTCCSALEQSFSTSYTHRHGPISGRTRSQTSQNTSLSKNQPTTPHPLPPSSGHFPRTRQITPTAQTRAEHKLRRSRLKLQNYLKSDRWQRDDVQDQDAREPTRGQIEQLGVLDAVGGIQTIPRARPGRWDSDVRMISKRARRRARPSRLREVECNYTEEELDGLFGLLPGEVQDGEMDLDAEMDVVEQLTEEGRVEEALWDGEKVEGVWRYVRDSGDGDEVAIVARWASACSVAWKWRVMDPHCIDVVKRVRGVKQD</sequence>
<comment type="caution">
    <text evidence="2">The sequence shown here is derived from an EMBL/GenBank/DDBJ whole genome shotgun (WGS) entry which is preliminary data.</text>
</comment>
<protein>
    <submittedName>
        <fullName evidence="2">Uncharacterized protein</fullName>
    </submittedName>
</protein>
<accession>A0A8H7MHA7</accession>
<proteinExistence type="predicted"/>
<organism evidence="2 3">
    <name type="scientific">Ascochyta lentis</name>
    <dbReference type="NCBI Taxonomy" id="205686"/>
    <lineage>
        <taxon>Eukaryota</taxon>
        <taxon>Fungi</taxon>
        <taxon>Dikarya</taxon>
        <taxon>Ascomycota</taxon>
        <taxon>Pezizomycotina</taxon>
        <taxon>Dothideomycetes</taxon>
        <taxon>Pleosporomycetidae</taxon>
        <taxon>Pleosporales</taxon>
        <taxon>Pleosporineae</taxon>
        <taxon>Didymellaceae</taxon>
        <taxon>Ascochyta</taxon>
    </lineage>
</organism>
<evidence type="ECO:0000313" key="2">
    <source>
        <dbReference type="EMBL" id="KAF9700656.1"/>
    </source>
</evidence>
<reference evidence="2" key="2">
    <citation type="submission" date="2020-09" db="EMBL/GenBank/DDBJ databases">
        <title>Reference genome assembly for Australian Ascochyta lentis isolate Al4.</title>
        <authorList>
            <person name="Lee R.C."/>
            <person name="Farfan-Caceres L.M."/>
            <person name="Debler J.W."/>
            <person name="Williams A.H."/>
            <person name="Henares B.M."/>
        </authorList>
    </citation>
    <scope>NUCLEOTIDE SEQUENCE</scope>
    <source>
        <strain evidence="2">Al4</strain>
    </source>
</reference>
<reference evidence="2" key="1">
    <citation type="submission" date="2018-12" db="EMBL/GenBank/DDBJ databases">
        <authorList>
            <person name="Syme R.A."/>
            <person name="Farfan-Caceres L."/>
            <person name="Lichtenzveig J."/>
        </authorList>
    </citation>
    <scope>NUCLEOTIDE SEQUENCE</scope>
    <source>
        <strain evidence="2">Al4</strain>
    </source>
</reference>
<evidence type="ECO:0000256" key="1">
    <source>
        <dbReference type="SAM" id="MobiDB-lite"/>
    </source>
</evidence>
<name>A0A8H7MHA7_9PLEO</name>
<dbReference type="Proteomes" id="UP000651452">
    <property type="component" value="Unassembled WGS sequence"/>
</dbReference>
<feature type="compositionally biased region" description="Polar residues" evidence="1">
    <location>
        <begin position="32"/>
        <end position="49"/>
    </location>
</feature>
<gene>
    <name evidence="2" type="ORF">EKO04_002022</name>
</gene>
<keyword evidence="3" id="KW-1185">Reference proteome</keyword>